<dbReference type="PANTHER" id="PTHR43096:SF58">
    <property type="entry name" value="CHAPERONE DNAJ-DOMAIN SUPERFAMILY PROTEIN"/>
    <property type="match status" value="1"/>
</dbReference>
<dbReference type="CDD" id="cd06257">
    <property type="entry name" value="DnaJ"/>
    <property type="match status" value="1"/>
</dbReference>
<feature type="domain" description="J" evidence="2">
    <location>
        <begin position="2"/>
        <end position="66"/>
    </location>
</feature>
<feature type="region of interest" description="Disordered" evidence="1">
    <location>
        <begin position="122"/>
        <end position="147"/>
    </location>
</feature>
<reference evidence="3" key="1">
    <citation type="submission" date="2022-03" db="EMBL/GenBank/DDBJ databases">
        <authorList>
            <person name="Legras J.-L."/>
            <person name="Devillers H."/>
            <person name="Grondin C."/>
        </authorList>
    </citation>
    <scope>NUCLEOTIDE SEQUENCE</scope>
    <source>
        <strain evidence="3">CLIB 1423</strain>
    </source>
</reference>
<feature type="compositionally biased region" description="Basic and acidic residues" evidence="1">
    <location>
        <begin position="180"/>
        <end position="189"/>
    </location>
</feature>
<feature type="compositionally biased region" description="Basic and acidic residues" evidence="1">
    <location>
        <begin position="274"/>
        <end position="283"/>
    </location>
</feature>
<dbReference type="PANTHER" id="PTHR43096">
    <property type="entry name" value="DNAJ HOMOLOG 1, MITOCHONDRIAL-RELATED"/>
    <property type="match status" value="1"/>
</dbReference>
<feature type="compositionally biased region" description="Basic and acidic residues" evidence="1">
    <location>
        <begin position="201"/>
        <end position="212"/>
    </location>
</feature>
<dbReference type="InterPro" id="IPR018253">
    <property type="entry name" value="DnaJ_domain_CS"/>
</dbReference>
<protein>
    <recommendedName>
        <fullName evidence="2">J domain-containing protein</fullName>
    </recommendedName>
</protein>
<dbReference type="OrthoDB" id="442087at2759"/>
<dbReference type="SMART" id="SM00271">
    <property type="entry name" value="DnaJ"/>
    <property type="match status" value="1"/>
</dbReference>
<keyword evidence="4" id="KW-1185">Reference proteome</keyword>
<dbReference type="InterPro" id="IPR036869">
    <property type="entry name" value="J_dom_sf"/>
</dbReference>
<feature type="compositionally biased region" description="Low complexity" evidence="1">
    <location>
        <begin position="76"/>
        <end position="99"/>
    </location>
</feature>
<dbReference type="Pfam" id="PF00226">
    <property type="entry name" value="DnaJ"/>
    <property type="match status" value="1"/>
</dbReference>
<dbReference type="Gene3D" id="1.10.287.110">
    <property type="entry name" value="DnaJ domain"/>
    <property type="match status" value="1"/>
</dbReference>
<evidence type="ECO:0000256" key="1">
    <source>
        <dbReference type="SAM" id="MobiDB-lite"/>
    </source>
</evidence>
<dbReference type="EMBL" id="CAKXYY010000002">
    <property type="protein sequence ID" value="CAH2350953.1"/>
    <property type="molecule type" value="Genomic_DNA"/>
</dbReference>
<dbReference type="GO" id="GO:0005737">
    <property type="term" value="C:cytoplasm"/>
    <property type="evidence" value="ECO:0007669"/>
    <property type="project" value="TreeGrafter"/>
</dbReference>
<feature type="compositionally biased region" description="Acidic residues" evidence="1">
    <location>
        <begin position="254"/>
        <end position="273"/>
    </location>
</feature>
<dbReference type="Proteomes" id="UP000837801">
    <property type="component" value="Unassembled WGS sequence"/>
</dbReference>
<feature type="compositionally biased region" description="Polar residues" evidence="1">
    <location>
        <begin position="356"/>
        <end position="367"/>
    </location>
</feature>
<dbReference type="GO" id="GO:0042026">
    <property type="term" value="P:protein refolding"/>
    <property type="evidence" value="ECO:0007669"/>
    <property type="project" value="TreeGrafter"/>
</dbReference>
<feature type="region of interest" description="Disordered" evidence="1">
    <location>
        <begin position="329"/>
        <end position="384"/>
    </location>
</feature>
<dbReference type="SUPFAM" id="SSF46565">
    <property type="entry name" value="Chaperone J-domain"/>
    <property type="match status" value="1"/>
</dbReference>
<comment type="caution">
    <text evidence="3">The sequence shown here is derived from an EMBL/GenBank/DDBJ whole genome shotgun (WGS) entry which is preliminary data.</text>
</comment>
<feature type="region of interest" description="Disordered" evidence="1">
    <location>
        <begin position="69"/>
        <end position="99"/>
    </location>
</feature>
<evidence type="ECO:0000313" key="4">
    <source>
        <dbReference type="Proteomes" id="UP000837801"/>
    </source>
</evidence>
<dbReference type="InterPro" id="IPR001623">
    <property type="entry name" value="DnaJ_domain"/>
</dbReference>
<proteinExistence type="predicted"/>
<dbReference type="PROSITE" id="PS00636">
    <property type="entry name" value="DNAJ_1"/>
    <property type="match status" value="1"/>
</dbReference>
<evidence type="ECO:0000313" key="3">
    <source>
        <dbReference type="EMBL" id="CAH2350953.1"/>
    </source>
</evidence>
<gene>
    <name evidence="3" type="ORF">CLIB1423_02S08900</name>
</gene>
<evidence type="ECO:0000259" key="2">
    <source>
        <dbReference type="PROSITE" id="PS50076"/>
    </source>
</evidence>
<accession>A0A9P0QLN1</accession>
<feature type="compositionally biased region" description="Polar residues" evidence="1">
    <location>
        <begin position="190"/>
        <end position="200"/>
    </location>
</feature>
<sequence length="582" mass="67837">MSHYEILGIQPNATDEEVKKSYKRLAIKYHPDKSSDPQHHELFIKIQKAYETLKDPKSRNQYDLETIPAASSPRFPSTTRGATTTTTHHTTSSPGANSYYSYTTFSTTSSSYYDFYDRMNPNLNRRSNVRDYRTQPQPDEIERRRKQEEERIRLEQEERERQQLDRRLKREAQIRMMKELEKQRQEQRNASRPFESQNGYDQRKRDAYERAHGMKKGSSNDPIVLSEGESESDLEVTAESIQTEVKQEAHDREESAEEDEEDNDGEEQEEEFFEPGKRGEESFAFKSSSNQNKNGPSPSPSFNTDPYAERLFPNISLDDYFDLNSNMKLRERQQPPRYKSFMEKGSSPKRTPEYGRSTTEANFSNVRGNKDQRGSNKRTKLNNHWNLNDLSSTLDSTNAFETNPMDDLFESLPNDLRNDEEARQRTRKASSNLTHENTKKPRFEFTDGRARADTLHRPVNGTQYKAYAALQMSDLDADPAILDVYPPVNPRLNHISPELISHAMRKYLKDFFEYKKKILQYQSQRMEKDQQLSDTLLSSTSNFNVYSQCLLQDAVVSERYSKALIENSGVFRDFQELISANK</sequence>
<organism evidence="3 4">
    <name type="scientific">[Candida] railenensis</name>
    <dbReference type="NCBI Taxonomy" id="45579"/>
    <lineage>
        <taxon>Eukaryota</taxon>
        <taxon>Fungi</taxon>
        <taxon>Dikarya</taxon>
        <taxon>Ascomycota</taxon>
        <taxon>Saccharomycotina</taxon>
        <taxon>Pichiomycetes</taxon>
        <taxon>Debaryomycetaceae</taxon>
        <taxon>Kurtzmaniella</taxon>
    </lineage>
</organism>
<dbReference type="PROSITE" id="PS50076">
    <property type="entry name" value="DNAJ_2"/>
    <property type="match status" value="1"/>
</dbReference>
<dbReference type="AlphaFoldDB" id="A0A9P0QLN1"/>
<feature type="compositionally biased region" description="Polar residues" evidence="1">
    <location>
        <begin position="285"/>
        <end position="304"/>
    </location>
</feature>
<name>A0A9P0QLN1_9ASCO</name>
<dbReference type="GO" id="GO:0051082">
    <property type="term" value="F:unfolded protein binding"/>
    <property type="evidence" value="ECO:0007669"/>
    <property type="project" value="TreeGrafter"/>
</dbReference>
<dbReference type="PRINTS" id="PR00625">
    <property type="entry name" value="JDOMAIN"/>
</dbReference>
<feature type="region of interest" description="Disordered" evidence="1">
    <location>
        <begin position="180"/>
        <end position="308"/>
    </location>
</feature>